<gene>
    <name evidence="1" type="ORF">M9H77_32004</name>
</gene>
<dbReference type="EMBL" id="CM044707">
    <property type="protein sequence ID" value="KAI5654817.1"/>
    <property type="molecule type" value="Genomic_DNA"/>
</dbReference>
<comment type="caution">
    <text evidence="1">The sequence shown here is derived from an EMBL/GenBank/DDBJ whole genome shotgun (WGS) entry which is preliminary data.</text>
</comment>
<protein>
    <submittedName>
        <fullName evidence="1">Uncharacterized protein</fullName>
    </submittedName>
</protein>
<evidence type="ECO:0000313" key="1">
    <source>
        <dbReference type="EMBL" id="KAI5654817.1"/>
    </source>
</evidence>
<accession>A0ACC0A2Y3</accession>
<name>A0ACC0A2Y3_CATRO</name>
<reference evidence="2" key="1">
    <citation type="journal article" date="2023" name="Nat. Plants">
        <title>Single-cell RNA sequencing provides a high-resolution roadmap for understanding the multicellular compartmentation of specialized metabolism.</title>
        <authorList>
            <person name="Sun S."/>
            <person name="Shen X."/>
            <person name="Li Y."/>
            <person name="Li Y."/>
            <person name="Wang S."/>
            <person name="Li R."/>
            <person name="Zhang H."/>
            <person name="Shen G."/>
            <person name="Guo B."/>
            <person name="Wei J."/>
            <person name="Xu J."/>
            <person name="St-Pierre B."/>
            <person name="Chen S."/>
            <person name="Sun C."/>
        </authorList>
    </citation>
    <scope>NUCLEOTIDE SEQUENCE [LARGE SCALE GENOMIC DNA]</scope>
</reference>
<dbReference type="Proteomes" id="UP001060085">
    <property type="component" value="Linkage Group LG07"/>
</dbReference>
<keyword evidence="2" id="KW-1185">Reference proteome</keyword>
<organism evidence="1 2">
    <name type="scientific">Catharanthus roseus</name>
    <name type="common">Madagascar periwinkle</name>
    <name type="synonym">Vinca rosea</name>
    <dbReference type="NCBI Taxonomy" id="4058"/>
    <lineage>
        <taxon>Eukaryota</taxon>
        <taxon>Viridiplantae</taxon>
        <taxon>Streptophyta</taxon>
        <taxon>Embryophyta</taxon>
        <taxon>Tracheophyta</taxon>
        <taxon>Spermatophyta</taxon>
        <taxon>Magnoliopsida</taxon>
        <taxon>eudicotyledons</taxon>
        <taxon>Gunneridae</taxon>
        <taxon>Pentapetalae</taxon>
        <taxon>asterids</taxon>
        <taxon>lamiids</taxon>
        <taxon>Gentianales</taxon>
        <taxon>Apocynaceae</taxon>
        <taxon>Rauvolfioideae</taxon>
        <taxon>Vinceae</taxon>
        <taxon>Catharanthinae</taxon>
        <taxon>Catharanthus</taxon>
    </lineage>
</organism>
<evidence type="ECO:0000313" key="2">
    <source>
        <dbReference type="Proteomes" id="UP001060085"/>
    </source>
</evidence>
<sequence>MDSLAIQKSFTKFLFFLLLLTFLYSSKASSSSAQEAAALLKWKSSFQNKNNPLFTSWILLRSLNGTNSSSPCNWFGISCFNGSVKAINLTNSGIYGTLFYFPFSYLPNLEYLDLAENNLFGHLPPQVSNLTKLTDLHLYINQLFGPLPKELGYMKNLRNLLLDTNQFNGFIPNSLGNLTYLTSLTLYRNNLSGLIPPELGNLKFLVRLTLSYNPFSGTIPNSIGNLTNLNFLSLYNNTLSGSIPKELGNLKRLVSLDLAKNQLVGSVPESLGSMTNLTYLALQYNKLSGSIPLSLGNMQSLGYLNLLDNEFSGLVPSSLNNLTNLWFFQISGNHFIGHLPENLCESEKLQYFNVFSNRLTGKFPLKNCSSLIRVRLQDNNLTGNISEIFGVYPNLEYLELSNNSFYGELSSKWSKCKNLTTLLIANNNITGPIPPEFGDSIQLQILNLSSNQLIGEIPKEFGKLSSLLKLDLGGNKISGGIPQDFGLLTRLTYLDLSSNLLNGSMPANLSECHQLFHLNLRNNLLGRKIPVQMAKLINLNQLDLSHNSFTGEIPPELRSLKVLELLDLSHNKLFGFIPKSLEQMSASMKIDLSFNNLEGSVPRNGPFVNISFEQLQGNKGLCGSIQGLQPCPSPYSRGKQGKKKGKKLAIIIVLPLLGALGLFFALFGLLILYEHRKKNSKAEEHVEVLKEGNLFAICTFDGKEMYKKILEATEEFSPSFCIGEGGHGKVYKAEISPDNIIAVKTINSSSEMADHNGFLNEIRALTTIKHKNIVKLLGFCSSTQHSFLLYEYLEGGSLAKILSIEEEAKRLDWLKRVNIIKGIASALAYMHHDCSPPIVHRDISSNNILLDSDYEARVSDFGTAKLLKMDSSNQTAVTGTYGYIAPELAYTMKVTEKCDVYSFGVLILEVIKGKHPRDYITNLVSRTTESIELVDLFDERLLYPTPEVENVLISMMEVARACLNANFVSRPTMQIVSNSLTTGAQIQQCLGTEGLIILEGEEDPLRDRQEELEA</sequence>
<proteinExistence type="predicted"/>